<keyword evidence="2" id="KW-1185">Reference proteome</keyword>
<proteinExistence type="predicted"/>
<accession>A0ABN0MPT8</accession>
<evidence type="ECO:0000313" key="2">
    <source>
        <dbReference type="Proteomes" id="UP000014627"/>
    </source>
</evidence>
<sequence length="44" mass="5217">MLAKETVKRNTNLRKIVSLHSLLNFFLQAEKRLKETCKDYHLVS</sequence>
<name>A0ABN0MPT8_CHLPS</name>
<comment type="caution">
    <text evidence="1">The sequence shown here is derived from an EMBL/GenBank/DDBJ whole genome shotgun (WGS) entry which is preliminary data.</text>
</comment>
<organism evidence="1 2">
    <name type="scientific">Chlamydia psittaci 99DC5</name>
    <dbReference type="NCBI Taxonomy" id="1112251"/>
    <lineage>
        <taxon>Bacteria</taxon>
        <taxon>Pseudomonadati</taxon>
        <taxon>Chlamydiota</taxon>
        <taxon>Chlamydiia</taxon>
        <taxon>Chlamydiales</taxon>
        <taxon>Chlamydiaceae</taxon>
        <taxon>Chlamydia/Chlamydophila group</taxon>
        <taxon>Chlamydia</taxon>
    </lineage>
</organism>
<protein>
    <submittedName>
        <fullName evidence="1">Uncharacterized protein</fullName>
    </submittedName>
</protein>
<dbReference type="EMBL" id="ATLC01000045">
    <property type="protein sequence ID" value="EPJ28290.1"/>
    <property type="molecule type" value="Genomic_DNA"/>
</dbReference>
<gene>
    <name evidence="1" type="ORF">CP99DC5_0425</name>
</gene>
<evidence type="ECO:0000313" key="1">
    <source>
        <dbReference type="EMBL" id="EPJ28290.1"/>
    </source>
</evidence>
<dbReference type="Proteomes" id="UP000014627">
    <property type="component" value="Unassembled WGS sequence"/>
</dbReference>
<reference evidence="1 2" key="1">
    <citation type="submission" date="2013-04" db="EMBL/GenBank/DDBJ databases">
        <title>Genome sequence of Chlamydia psittaci 99DC5.</title>
        <authorList>
            <person name="Huot-Creasy H."/>
            <person name="McCracken C.L."/>
            <person name="Humphries M."/>
            <person name="Sachse K."/>
            <person name="Laroucau K."/>
            <person name="Bavoil P."/>
            <person name="Myers G.S."/>
        </authorList>
    </citation>
    <scope>NUCLEOTIDE SEQUENCE [LARGE SCALE GENOMIC DNA]</scope>
    <source>
        <strain evidence="1 2">99DC5</strain>
    </source>
</reference>